<dbReference type="AlphaFoldDB" id="A0A6G0MHI6"/>
<sequence length="78" mass="7587">MVRSSDSGDKSSNFDGEAAGCCERGGVVGGDPPASDAAEEWPDSLEEPSGCPLSSEPDDGGLPSSPLPGGDPPAGDPG</sequence>
<evidence type="ECO:0000313" key="3">
    <source>
        <dbReference type="Proteomes" id="UP000476176"/>
    </source>
</evidence>
<comment type="caution">
    <text evidence="2">The sequence shown here is derived from an EMBL/GenBank/DDBJ whole genome shotgun (WGS) entry which is preliminary data.</text>
</comment>
<evidence type="ECO:0000313" key="2">
    <source>
        <dbReference type="EMBL" id="KAE9167110.1"/>
    </source>
</evidence>
<feature type="compositionally biased region" description="Acidic residues" evidence="1">
    <location>
        <begin position="37"/>
        <end position="46"/>
    </location>
</feature>
<gene>
    <name evidence="2" type="ORF">PF004_g28936</name>
</gene>
<accession>A0A6G0MHI6</accession>
<organism evidence="2 3">
    <name type="scientific">Phytophthora fragariae</name>
    <dbReference type="NCBI Taxonomy" id="53985"/>
    <lineage>
        <taxon>Eukaryota</taxon>
        <taxon>Sar</taxon>
        <taxon>Stramenopiles</taxon>
        <taxon>Oomycota</taxon>
        <taxon>Peronosporomycetes</taxon>
        <taxon>Peronosporales</taxon>
        <taxon>Peronosporaceae</taxon>
        <taxon>Phytophthora</taxon>
    </lineage>
</organism>
<name>A0A6G0MHI6_9STRA</name>
<protein>
    <submittedName>
        <fullName evidence="2">Uncharacterized protein</fullName>
    </submittedName>
</protein>
<dbReference type="Proteomes" id="UP000476176">
    <property type="component" value="Unassembled WGS sequence"/>
</dbReference>
<proteinExistence type="predicted"/>
<dbReference type="EMBL" id="QXGC01004945">
    <property type="protein sequence ID" value="KAE9167110.1"/>
    <property type="molecule type" value="Genomic_DNA"/>
</dbReference>
<feature type="compositionally biased region" description="Pro residues" evidence="1">
    <location>
        <begin position="65"/>
        <end position="78"/>
    </location>
</feature>
<evidence type="ECO:0000256" key="1">
    <source>
        <dbReference type="SAM" id="MobiDB-lite"/>
    </source>
</evidence>
<feature type="region of interest" description="Disordered" evidence="1">
    <location>
        <begin position="1"/>
        <end position="78"/>
    </location>
</feature>
<reference evidence="2 3" key="1">
    <citation type="submission" date="2018-09" db="EMBL/GenBank/DDBJ databases">
        <title>Genomic investigation of the strawberry pathogen Phytophthora fragariae indicates pathogenicity is determined by transcriptional variation in three key races.</title>
        <authorList>
            <person name="Adams T.M."/>
            <person name="Armitage A.D."/>
            <person name="Sobczyk M.K."/>
            <person name="Bates H.J."/>
            <person name="Dunwell J.M."/>
            <person name="Nellist C.F."/>
            <person name="Harrison R.J."/>
        </authorList>
    </citation>
    <scope>NUCLEOTIDE SEQUENCE [LARGE SCALE GENOMIC DNA]</scope>
    <source>
        <strain evidence="2 3">BC-23</strain>
    </source>
</reference>